<keyword evidence="3" id="KW-1185">Reference proteome</keyword>
<comment type="caution">
    <text evidence="2">The sequence shown here is derived from an EMBL/GenBank/DDBJ whole genome shotgun (WGS) entry which is preliminary data.</text>
</comment>
<protein>
    <submittedName>
        <fullName evidence="2">Uncharacterized protein</fullName>
    </submittedName>
</protein>
<dbReference type="EMBL" id="JAXOVC010000008">
    <property type="protein sequence ID" value="KAK4497751.1"/>
    <property type="molecule type" value="Genomic_DNA"/>
</dbReference>
<reference evidence="2 3" key="1">
    <citation type="journal article" date="2023" name="G3 (Bethesda)">
        <title>A chromosome-level genome assembly of Zasmidium syzygii isolated from banana leaves.</title>
        <authorList>
            <person name="van Westerhoven A.C."/>
            <person name="Mehrabi R."/>
            <person name="Talebi R."/>
            <person name="Steentjes M.B.F."/>
            <person name="Corcolon B."/>
            <person name="Chong P.A."/>
            <person name="Kema G.H.J."/>
            <person name="Seidl M.F."/>
        </authorList>
    </citation>
    <scope>NUCLEOTIDE SEQUENCE [LARGE SCALE GENOMIC DNA]</scope>
    <source>
        <strain evidence="2 3">P124</strain>
    </source>
</reference>
<gene>
    <name evidence="2" type="ORF">PRZ48_010404</name>
</gene>
<evidence type="ECO:0000313" key="2">
    <source>
        <dbReference type="EMBL" id="KAK4497751.1"/>
    </source>
</evidence>
<sequence length="172" mass="18575">MATSAESAKDAASQGNPSTKDLVVSLTDGGTKNSSSVEVTIENMNPEYTLTFLKWDSPLDKSSLNSGVFTIHDVANGDEIPSPGIKVSRILPPSREDLVEVRPSSSVSAKVELKAPWIPADGREVKVEVQGQWRAVWPRSKAQVQDEELRATSGDDVLKGPFQGEQMLQLAL</sequence>
<organism evidence="2 3">
    <name type="scientific">Zasmidium cellare</name>
    <name type="common">Wine cellar mold</name>
    <name type="synonym">Racodium cellare</name>
    <dbReference type="NCBI Taxonomy" id="395010"/>
    <lineage>
        <taxon>Eukaryota</taxon>
        <taxon>Fungi</taxon>
        <taxon>Dikarya</taxon>
        <taxon>Ascomycota</taxon>
        <taxon>Pezizomycotina</taxon>
        <taxon>Dothideomycetes</taxon>
        <taxon>Dothideomycetidae</taxon>
        <taxon>Mycosphaerellales</taxon>
        <taxon>Mycosphaerellaceae</taxon>
        <taxon>Zasmidium</taxon>
    </lineage>
</organism>
<name>A0ABR0E945_ZASCE</name>
<dbReference type="Gene3D" id="2.60.40.2970">
    <property type="match status" value="1"/>
</dbReference>
<feature type="region of interest" description="Disordered" evidence="1">
    <location>
        <begin position="1"/>
        <end position="34"/>
    </location>
</feature>
<evidence type="ECO:0000313" key="3">
    <source>
        <dbReference type="Proteomes" id="UP001305779"/>
    </source>
</evidence>
<dbReference type="Proteomes" id="UP001305779">
    <property type="component" value="Unassembled WGS sequence"/>
</dbReference>
<evidence type="ECO:0000256" key="1">
    <source>
        <dbReference type="SAM" id="MobiDB-lite"/>
    </source>
</evidence>
<accession>A0ABR0E945</accession>
<proteinExistence type="predicted"/>